<organism evidence="3 4">
    <name type="scientific">Streptomyces abikoensis</name>
    <dbReference type="NCBI Taxonomy" id="97398"/>
    <lineage>
        <taxon>Bacteria</taxon>
        <taxon>Bacillati</taxon>
        <taxon>Actinomycetota</taxon>
        <taxon>Actinomycetes</taxon>
        <taxon>Kitasatosporales</taxon>
        <taxon>Streptomycetaceae</taxon>
        <taxon>Streptomyces</taxon>
    </lineage>
</organism>
<protein>
    <submittedName>
        <fullName evidence="3">Scr1 family TA system antitoxin-like transcriptional regulator</fullName>
    </submittedName>
</protein>
<feature type="domain" description="HTH cro/C1-type" evidence="2">
    <location>
        <begin position="26"/>
        <end position="61"/>
    </location>
</feature>
<dbReference type="CDD" id="cd00093">
    <property type="entry name" value="HTH_XRE"/>
    <property type="match status" value="1"/>
</dbReference>
<accession>A0ABW7T0F5</accession>
<dbReference type="Pfam" id="PF13560">
    <property type="entry name" value="HTH_31"/>
    <property type="match status" value="1"/>
</dbReference>
<dbReference type="Pfam" id="PF19054">
    <property type="entry name" value="DUF5753"/>
    <property type="match status" value="1"/>
</dbReference>
<dbReference type="InterPro" id="IPR001387">
    <property type="entry name" value="Cro/C1-type_HTH"/>
</dbReference>
<feature type="compositionally biased region" description="Basic residues" evidence="1">
    <location>
        <begin position="294"/>
        <end position="316"/>
    </location>
</feature>
<dbReference type="SMART" id="SM00530">
    <property type="entry name" value="HTH_XRE"/>
    <property type="match status" value="1"/>
</dbReference>
<dbReference type="EMBL" id="JBIRRB010000003">
    <property type="protein sequence ID" value="MFI0910926.1"/>
    <property type="molecule type" value="Genomic_DNA"/>
</dbReference>
<dbReference type="InterPro" id="IPR010982">
    <property type="entry name" value="Lambda_DNA-bd_dom_sf"/>
</dbReference>
<gene>
    <name evidence="3" type="ORF">ACH4TF_10775</name>
</gene>
<proteinExistence type="predicted"/>
<feature type="region of interest" description="Disordered" evidence="1">
    <location>
        <begin position="291"/>
        <end position="316"/>
    </location>
</feature>
<evidence type="ECO:0000313" key="3">
    <source>
        <dbReference type="EMBL" id="MFI0910926.1"/>
    </source>
</evidence>
<dbReference type="PROSITE" id="PS50943">
    <property type="entry name" value="HTH_CROC1"/>
    <property type="match status" value="1"/>
</dbReference>
<name>A0ABW7T0F5_9ACTN</name>
<sequence>MGNLEQGEGSAMRQGATTAAVFGEVLRHHREVAGLTQEGLAVKIPCDRSLVARVESGTRVPQRRFVLACDRELGTGEMFAKLWRKIDWYPEVSHPDWFKRRAEMDAEAVAVYEYQNQVIPGLLQTEDYARALFSRVARGDKEEVIEERVRARLSRQQRFLDPLGPTLVALLDESSIRNVVRDAALMCGQYTHLLEAGQQENICIQIVPASGGAMIRPNTSMSLIRLPNGEQWVYSESLDCGHFNNDPALIARHAQTYDVLRADALSARDSAALIRDAMEGPGRNGDLAQEQLQRRQRRQLHRNSPRYPRLRPRKGQ</sequence>
<evidence type="ECO:0000313" key="4">
    <source>
        <dbReference type="Proteomes" id="UP001611162"/>
    </source>
</evidence>
<dbReference type="RefSeq" id="WP_397612680.1">
    <property type="nucleotide sequence ID" value="NZ_JBIRRB010000003.1"/>
</dbReference>
<comment type="caution">
    <text evidence="3">The sequence shown here is derived from an EMBL/GenBank/DDBJ whole genome shotgun (WGS) entry which is preliminary data.</text>
</comment>
<evidence type="ECO:0000259" key="2">
    <source>
        <dbReference type="PROSITE" id="PS50943"/>
    </source>
</evidence>
<dbReference type="Proteomes" id="UP001611162">
    <property type="component" value="Unassembled WGS sequence"/>
</dbReference>
<keyword evidence="4" id="KW-1185">Reference proteome</keyword>
<dbReference type="SUPFAM" id="SSF47413">
    <property type="entry name" value="lambda repressor-like DNA-binding domains"/>
    <property type="match status" value="1"/>
</dbReference>
<reference evidence="3 4" key="1">
    <citation type="submission" date="2024-10" db="EMBL/GenBank/DDBJ databases">
        <title>The Natural Products Discovery Center: Release of the First 8490 Sequenced Strains for Exploring Actinobacteria Biosynthetic Diversity.</title>
        <authorList>
            <person name="Kalkreuter E."/>
            <person name="Kautsar S.A."/>
            <person name="Yang D."/>
            <person name="Bader C.D."/>
            <person name="Teijaro C.N."/>
            <person name="Fluegel L."/>
            <person name="Davis C.M."/>
            <person name="Simpson J.R."/>
            <person name="Lauterbach L."/>
            <person name="Steele A.D."/>
            <person name="Gui C."/>
            <person name="Meng S."/>
            <person name="Li G."/>
            <person name="Viehrig K."/>
            <person name="Ye F."/>
            <person name="Su P."/>
            <person name="Kiefer A.F."/>
            <person name="Nichols A."/>
            <person name="Cepeda A.J."/>
            <person name="Yan W."/>
            <person name="Fan B."/>
            <person name="Jiang Y."/>
            <person name="Adhikari A."/>
            <person name="Zheng C.-J."/>
            <person name="Schuster L."/>
            <person name="Cowan T.M."/>
            <person name="Smanski M.J."/>
            <person name="Chevrette M.G."/>
            <person name="De Carvalho L.P.S."/>
            <person name="Shen B."/>
        </authorList>
    </citation>
    <scope>NUCLEOTIDE SEQUENCE [LARGE SCALE GENOMIC DNA]</scope>
    <source>
        <strain evidence="3 4">NPDC020979</strain>
    </source>
</reference>
<dbReference type="Gene3D" id="1.10.260.40">
    <property type="entry name" value="lambda repressor-like DNA-binding domains"/>
    <property type="match status" value="1"/>
</dbReference>
<dbReference type="InterPro" id="IPR043917">
    <property type="entry name" value="DUF5753"/>
</dbReference>
<evidence type="ECO:0000256" key="1">
    <source>
        <dbReference type="SAM" id="MobiDB-lite"/>
    </source>
</evidence>